<dbReference type="OrthoDB" id="9790239at2"/>
<gene>
    <name evidence="2" type="ORF">AJ81_08440</name>
</gene>
<dbReference type="InterPro" id="IPR004509">
    <property type="entry name" value="Competence_ComEA_HhH"/>
</dbReference>
<dbReference type="PaxDb" id="1123384-AJ81_08440"/>
<protein>
    <submittedName>
        <fullName evidence="2">Competence protein ComEA</fullName>
    </submittedName>
</protein>
<sequence>MKFSTSEKRLMLLLFVGVLLLSGAIVELKTRSSEQAIVETRKTVEFPIDVNTASEKDLMALPGIGETKARLIVEYREKNGPFGSLADLERVPGIGKKTVEMLAPYVNLTVADVAAAQRKINVNTASLEELMSLPGIGEVKASEIIKMRQQTRFSSPEDLLKVPGIGPKTLEKIKDFITF</sequence>
<dbReference type="PANTHER" id="PTHR21180">
    <property type="entry name" value="ENDONUCLEASE/EXONUCLEASE/PHOSPHATASE FAMILY DOMAIN-CONTAINING PROTEIN 1"/>
    <property type="match status" value="1"/>
</dbReference>
<dbReference type="Gene3D" id="1.10.150.320">
    <property type="entry name" value="Photosystem II 12 kDa extrinsic protein"/>
    <property type="match status" value="1"/>
</dbReference>
<organism evidence="2 3">
    <name type="scientific">Pseudothermotoga hypogea DSM 11164 = NBRC 106472</name>
    <dbReference type="NCBI Taxonomy" id="1123384"/>
    <lineage>
        <taxon>Bacteria</taxon>
        <taxon>Thermotogati</taxon>
        <taxon>Thermotogota</taxon>
        <taxon>Thermotogae</taxon>
        <taxon>Thermotogales</taxon>
        <taxon>Thermotogaceae</taxon>
        <taxon>Pseudothermotoga</taxon>
    </lineage>
</organism>
<name>A0A0X1KSP2_9THEM</name>
<dbReference type="Gene3D" id="1.10.150.280">
    <property type="entry name" value="AF1531-like domain"/>
    <property type="match status" value="1"/>
</dbReference>
<dbReference type="NCBIfam" id="TIGR00426">
    <property type="entry name" value="competence protein ComEA helix-hairpin-helix repeat region"/>
    <property type="match status" value="2"/>
</dbReference>
<dbReference type="GO" id="GO:0006281">
    <property type="term" value="P:DNA repair"/>
    <property type="evidence" value="ECO:0007669"/>
    <property type="project" value="InterPro"/>
</dbReference>
<dbReference type="GO" id="GO:0003677">
    <property type="term" value="F:DNA binding"/>
    <property type="evidence" value="ECO:0007669"/>
    <property type="project" value="InterPro"/>
</dbReference>
<evidence type="ECO:0000259" key="1">
    <source>
        <dbReference type="SMART" id="SM00278"/>
    </source>
</evidence>
<accession>A0A0X1KSP2</accession>
<dbReference type="InterPro" id="IPR003583">
    <property type="entry name" value="Hlx-hairpin-Hlx_DNA-bd_motif"/>
</dbReference>
<dbReference type="KEGG" id="phy:AJ81_08440"/>
<dbReference type="EMBL" id="CP007141">
    <property type="protein sequence ID" value="AJC74204.1"/>
    <property type="molecule type" value="Genomic_DNA"/>
</dbReference>
<dbReference type="SMART" id="SM00278">
    <property type="entry name" value="HhH1"/>
    <property type="match status" value="4"/>
</dbReference>
<keyword evidence="3" id="KW-1185">Reference proteome</keyword>
<dbReference type="PATRIC" id="fig|1123384.7.peg.1691"/>
<dbReference type="PANTHER" id="PTHR21180:SF32">
    <property type="entry name" value="ENDONUCLEASE_EXONUCLEASE_PHOSPHATASE FAMILY DOMAIN-CONTAINING PROTEIN 1"/>
    <property type="match status" value="1"/>
</dbReference>
<dbReference type="AlphaFoldDB" id="A0A0X1KSP2"/>
<dbReference type="InterPro" id="IPR010994">
    <property type="entry name" value="RuvA_2-like"/>
</dbReference>
<dbReference type="InterPro" id="IPR051675">
    <property type="entry name" value="Endo/Exo/Phosphatase_dom_1"/>
</dbReference>
<reference evidence="2 3" key="1">
    <citation type="submission" date="2014-01" db="EMBL/GenBank/DDBJ databases">
        <title>Genome sequencing of Thermotog hypogea.</title>
        <authorList>
            <person name="Zhang X."/>
            <person name="Alvare G."/>
            <person name="Fristensky B."/>
            <person name="Chen L."/>
            <person name="Suen T."/>
            <person name="Chen Q."/>
            <person name="Ma K."/>
        </authorList>
    </citation>
    <scope>NUCLEOTIDE SEQUENCE [LARGE SCALE GENOMIC DNA]</scope>
    <source>
        <strain evidence="2 3">DSM 11164</strain>
    </source>
</reference>
<evidence type="ECO:0000313" key="2">
    <source>
        <dbReference type="EMBL" id="AJC74204.1"/>
    </source>
</evidence>
<evidence type="ECO:0000313" key="3">
    <source>
        <dbReference type="Proteomes" id="UP000077469"/>
    </source>
</evidence>
<dbReference type="Proteomes" id="UP000077469">
    <property type="component" value="Chromosome"/>
</dbReference>
<dbReference type="SUPFAM" id="SSF47781">
    <property type="entry name" value="RuvA domain 2-like"/>
    <property type="match status" value="2"/>
</dbReference>
<feature type="domain" description="Helix-hairpin-helix DNA-binding motif class 1" evidence="1">
    <location>
        <begin position="128"/>
        <end position="147"/>
    </location>
</feature>
<feature type="domain" description="Helix-hairpin-helix DNA-binding motif class 1" evidence="1">
    <location>
        <begin position="86"/>
        <end position="105"/>
    </location>
</feature>
<feature type="domain" description="Helix-hairpin-helix DNA-binding motif class 1" evidence="1">
    <location>
        <begin position="157"/>
        <end position="176"/>
    </location>
</feature>
<dbReference type="Pfam" id="PF12836">
    <property type="entry name" value="HHH_3"/>
    <property type="match status" value="2"/>
</dbReference>
<feature type="domain" description="Helix-hairpin-helix DNA-binding motif class 1" evidence="1">
    <location>
        <begin position="56"/>
        <end position="75"/>
    </location>
</feature>
<proteinExistence type="predicted"/>
<dbReference type="RefSeq" id="WP_051368787.1">
    <property type="nucleotide sequence ID" value="NC_022795.1"/>
</dbReference>
<dbReference type="STRING" id="1123384.AJ81_08440"/>